<dbReference type="RefSeq" id="WP_034630938.1">
    <property type="nucleotide sequence ID" value="NZ_JRJU01000021.1"/>
</dbReference>
<reference evidence="2 3" key="1">
    <citation type="submission" date="2014-09" db="EMBL/GenBank/DDBJ databases">
        <title>Genome sequencing and annotation of Bacillus Okhensis strain Kh10-101T.</title>
        <authorList>
            <person name="Prakash J.S."/>
        </authorList>
    </citation>
    <scope>NUCLEOTIDE SEQUENCE [LARGE SCALE GENOMIC DNA]</scope>
    <source>
        <strain evidence="3">Kh10-101T</strain>
    </source>
</reference>
<organism evidence="2 3">
    <name type="scientific">Halalkalibacter okhensis</name>
    <dbReference type="NCBI Taxonomy" id="333138"/>
    <lineage>
        <taxon>Bacteria</taxon>
        <taxon>Bacillati</taxon>
        <taxon>Bacillota</taxon>
        <taxon>Bacilli</taxon>
        <taxon>Bacillales</taxon>
        <taxon>Bacillaceae</taxon>
        <taxon>Halalkalibacter</taxon>
    </lineage>
</organism>
<keyword evidence="1" id="KW-0812">Transmembrane</keyword>
<protein>
    <submittedName>
        <fullName evidence="2">Uncharacterized protein</fullName>
    </submittedName>
</protein>
<feature type="transmembrane region" description="Helical" evidence="1">
    <location>
        <begin position="44"/>
        <end position="60"/>
    </location>
</feature>
<comment type="caution">
    <text evidence="2">The sequence shown here is derived from an EMBL/GenBank/DDBJ whole genome shotgun (WGS) entry which is preliminary data.</text>
</comment>
<dbReference type="EMBL" id="JRJU01000021">
    <property type="protein sequence ID" value="KHF39276.1"/>
    <property type="molecule type" value="Genomic_DNA"/>
</dbReference>
<feature type="transmembrane region" description="Helical" evidence="1">
    <location>
        <begin position="66"/>
        <end position="86"/>
    </location>
</feature>
<feature type="transmembrane region" description="Helical" evidence="1">
    <location>
        <begin position="6"/>
        <end position="24"/>
    </location>
</feature>
<accession>A0A0B0IHY9</accession>
<feature type="transmembrane region" description="Helical" evidence="1">
    <location>
        <begin position="98"/>
        <end position="117"/>
    </location>
</feature>
<name>A0A0B0IHY9_9BACI</name>
<dbReference type="InterPro" id="IPR025441">
    <property type="entry name" value="DUF4181"/>
</dbReference>
<dbReference type="STRING" id="333138.LQ50_16375"/>
<evidence type="ECO:0000313" key="3">
    <source>
        <dbReference type="Proteomes" id="UP000030832"/>
    </source>
</evidence>
<gene>
    <name evidence="2" type="ORF">LQ50_16375</name>
</gene>
<dbReference type="Pfam" id="PF13789">
    <property type="entry name" value="DUF4181"/>
    <property type="match status" value="1"/>
</dbReference>
<evidence type="ECO:0000313" key="2">
    <source>
        <dbReference type="EMBL" id="KHF39276.1"/>
    </source>
</evidence>
<dbReference type="AlphaFoldDB" id="A0A0B0IHY9"/>
<keyword evidence="1" id="KW-1133">Transmembrane helix</keyword>
<dbReference type="OrthoDB" id="9937393at2"/>
<keyword evidence="1" id="KW-0472">Membrane</keyword>
<keyword evidence="3" id="KW-1185">Reference proteome</keyword>
<evidence type="ECO:0000256" key="1">
    <source>
        <dbReference type="SAM" id="Phobius"/>
    </source>
</evidence>
<proteinExistence type="predicted"/>
<sequence length="124" mass="14574">MVLFLSLLYIGILGIICGLIGRYLRAKLNIKPIKYEETTSLHRFVPPFLIFIYLASGHLFERTGYLSWRTFLFVGLLFGVTAFLYWKNHRKSKEYLIQLFYGVFILVIFTLSLWFGFPSFINSD</sequence>
<dbReference type="Proteomes" id="UP000030832">
    <property type="component" value="Unassembled WGS sequence"/>
</dbReference>